<dbReference type="Gene3D" id="2.60.40.10">
    <property type="entry name" value="Immunoglobulins"/>
    <property type="match status" value="1"/>
</dbReference>
<dbReference type="Proteomes" id="UP000887574">
    <property type="component" value="Unplaced"/>
</dbReference>
<evidence type="ECO:0000313" key="4">
    <source>
        <dbReference type="WBParaSite" id="jg21678"/>
    </source>
</evidence>
<dbReference type="PANTHER" id="PTHR22947">
    <property type="entry name" value="MAJOR SPERM PROTEIN"/>
    <property type="match status" value="1"/>
</dbReference>
<dbReference type="InterPro" id="IPR013783">
    <property type="entry name" value="Ig-like_fold"/>
</dbReference>
<keyword evidence="1" id="KW-0206">Cytoskeleton</keyword>
<sequence length="180" mass="19467">MAAPESSKKTMAKQLWTATSKPEGIRRISIKVLKNNGTPWITTVVVPALAIDHAALQVPAAGGVPVHTLADSGESRLAFKVKSTKNDYYGCKPVFGFVKPGQTATIEVTLVACVNGAQRTEGRLPKAEPDTSKPLNDNCEFRAMFLSEVRSTNSTIRILYKGEIDCFDVVSTKALKLSRS</sequence>
<reference evidence="4" key="1">
    <citation type="submission" date="2022-11" db="UniProtKB">
        <authorList>
            <consortium name="WormBaseParasite"/>
        </authorList>
    </citation>
    <scope>IDENTIFICATION</scope>
</reference>
<dbReference type="WBParaSite" id="jg21678">
    <property type="protein sequence ID" value="jg21678"/>
    <property type="gene ID" value="jg21678"/>
</dbReference>
<dbReference type="InterPro" id="IPR008962">
    <property type="entry name" value="PapD-like_sf"/>
</dbReference>
<dbReference type="Pfam" id="PF00635">
    <property type="entry name" value="Motile_Sperm"/>
    <property type="match status" value="1"/>
</dbReference>
<dbReference type="PANTHER" id="PTHR22947:SF39">
    <property type="entry name" value="MSP DOMAIN-CONTAINING PROTEIN"/>
    <property type="match status" value="1"/>
</dbReference>
<accession>A0A915DMN0</accession>
<dbReference type="AlphaFoldDB" id="A0A915DMN0"/>
<dbReference type="SUPFAM" id="SSF49354">
    <property type="entry name" value="PapD-like"/>
    <property type="match status" value="1"/>
</dbReference>
<dbReference type="InterPro" id="IPR051774">
    <property type="entry name" value="Sperm-specific_class_P"/>
</dbReference>
<protein>
    <recommendedName>
        <fullName evidence="1">Major sperm protein</fullName>
    </recommendedName>
</protein>
<name>A0A915DMN0_9BILA</name>
<keyword evidence="3" id="KW-1185">Reference proteome</keyword>
<dbReference type="InterPro" id="IPR000535">
    <property type="entry name" value="MSP_dom"/>
</dbReference>
<feature type="domain" description="MSP" evidence="2">
    <location>
        <begin position="42"/>
        <end position="180"/>
    </location>
</feature>
<organism evidence="3 4">
    <name type="scientific">Ditylenchus dipsaci</name>
    <dbReference type="NCBI Taxonomy" id="166011"/>
    <lineage>
        <taxon>Eukaryota</taxon>
        <taxon>Metazoa</taxon>
        <taxon>Ecdysozoa</taxon>
        <taxon>Nematoda</taxon>
        <taxon>Chromadorea</taxon>
        <taxon>Rhabditida</taxon>
        <taxon>Tylenchina</taxon>
        <taxon>Tylenchomorpha</taxon>
        <taxon>Sphaerularioidea</taxon>
        <taxon>Anguinidae</taxon>
        <taxon>Anguininae</taxon>
        <taxon>Ditylenchus</taxon>
    </lineage>
</organism>
<evidence type="ECO:0000313" key="3">
    <source>
        <dbReference type="Proteomes" id="UP000887574"/>
    </source>
</evidence>
<evidence type="ECO:0000259" key="2">
    <source>
        <dbReference type="PROSITE" id="PS50202"/>
    </source>
</evidence>
<comment type="function">
    <text evidence="1">Central component in molecular interactions underlying sperm crawling. Forms an extensive filament system that extends from sperm villipoda, along the leading edge of the pseudopod.</text>
</comment>
<proteinExistence type="predicted"/>
<evidence type="ECO:0000256" key="1">
    <source>
        <dbReference type="RuleBase" id="RU003425"/>
    </source>
</evidence>
<dbReference type="PROSITE" id="PS50202">
    <property type="entry name" value="MSP"/>
    <property type="match status" value="1"/>
</dbReference>
<keyword evidence="1" id="KW-0963">Cytoplasm</keyword>